<dbReference type="AlphaFoldDB" id="A0A6A4H8L0"/>
<accession>A0A6A4H8L0</accession>
<dbReference type="OrthoDB" id="3063227at2759"/>
<name>A0A6A4H8L0_9AGAR</name>
<sequence length="254" mass="29055">MNGDALKIQELVEIMRKSRPNASPADLHLATSVFECTGCLDATNPRSNAVRMIYPQMFYHSCCLWHRQPVKSRSDERIKAYRPRLSSSFTAGPWSSQSITWSEIGSQNAKKIVETCSLDPATTTIKDLDFANPLIECCEQHSVRIFMRWPFALNHHDNHPLRTVDPFGEESKLILTSEPDGNTWDNDAICCVHCHKTLARTFDALLDHLNDAHSDISIDVDRLETSKAGALRVQAHWYWNPQHELRSLCDEFRY</sequence>
<evidence type="ECO:0000313" key="2">
    <source>
        <dbReference type="Proteomes" id="UP000799118"/>
    </source>
</evidence>
<dbReference type="EMBL" id="ML769567">
    <property type="protein sequence ID" value="KAE9393664.1"/>
    <property type="molecule type" value="Genomic_DNA"/>
</dbReference>
<keyword evidence="2" id="KW-1185">Reference proteome</keyword>
<dbReference type="Proteomes" id="UP000799118">
    <property type="component" value="Unassembled WGS sequence"/>
</dbReference>
<organism evidence="1 2">
    <name type="scientific">Gymnopus androsaceus JB14</name>
    <dbReference type="NCBI Taxonomy" id="1447944"/>
    <lineage>
        <taxon>Eukaryota</taxon>
        <taxon>Fungi</taxon>
        <taxon>Dikarya</taxon>
        <taxon>Basidiomycota</taxon>
        <taxon>Agaricomycotina</taxon>
        <taxon>Agaricomycetes</taxon>
        <taxon>Agaricomycetidae</taxon>
        <taxon>Agaricales</taxon>
        <taxon>Marasmiineae</taxon>
        <taxon>Omphalotaceae</taxon>
        <taxon>Gymnopus</taxon>
    </lineage>
</organism>
<gene>
    <name evidence="1" type="ORF">BT96DRAFT_999276</name>
</gene>
<evidence type="ECO:0000313" key="1">
    <source>
        <dbReference type="EMBL" id="KAE9393664.1"/>
    </source>
</evidence>
<protein>
    <submittedName>
        <fullName evidence="1">Uncharacterized protein</fullName>
    </submittedName>
</protein>
<reference evidence="1" key="1">
    <citation type="journal article" date="2019" name="Environ. Microbiol.">
        <title>Fungal ecological strategies reflected in gene transcription - a case study of two litter decomposers.</title>
        <authorList>
            <person name="Barbi F."/>
            <person name="Kohler A."/>
            <person name="Barry K."/>
            <person name="Baskaran P."/>
            <person name="Daum C."/>
            <person name="Fauchery L."/>
            <person name="Ihrmark K."/>
            <person name="Kuo A."/>
            <person name="LaButti K."/>
            <person name="Lipzen A."/>
            <person name="Morin E."/>
            <person name="Grigoriev I.V."/>
            <person name="Henrissat B."/>
            <person name="Lindahl B."/>
            <person name="Martin F."/>
        </authorList>
    </citation>
    <scope>NUCLEOTIDE SEQUENCE</scope>
    <source>
        <strain evidence="1">JB14</strain>
    </source>
</reference>
<proteinExistence type="predicted"/>